<reference evidence="1" key="1">
    <citation type="submission" date="2024-03" db="EMBL/GenBank/DDBJ databases">
        <title>The Complete Genome of 'Candidatus Phytoplasma fraxini' AshY1 from the Ash Yellows Group.</title>
        <authorList>
            <person name="Boehm J.W."/>
            <person name="Huettel B."/>
            <person name="Schneider B."/>
            <person name="Kube M."/>
        </authorList>
    </citation>
    <scope>NUCLEOTIDE SEQUENCE [LARGE SCALE GENOMIC DNA]</scope>
    <source>
        <strain evidence="1">AshY1</strain>
    </source>
</reference>
<accession>A0ABZ2U7Q5</accession>
<keyword evidence="2" id="KW-1185">Reference proteome</keyword>
<sequence>MSIFETKIKEKENKNKIEDLVYKINYNIDNICNIIPSCIGNLKKLSENGFRDIVLIGLKIILKEQYNPTPETFNSNGKCDMYIKLNKEITYISEFKIWSGKNIINKTFQQLFEYLNWQSESSIIFLNTKNKNYENINKEIKEWIDEEVQNNKCRIFNEEKNQWFIEYTDSTRERKYKIYLACYDFYSK</sequence>
<evidence type="ECO:0000313" key="1">
    <source>
        <dbReference type="EMBL" id="WYY26301.1"/>
    </source>
</evidence>
<dbReference type="EMBL" id="CP146843">
    <property type="protein sequence ID" value="WYY26301.1"/>
    <property type="molecule type" value="Genomic_DNA"/>
</dbReference>
<evidence type="ECO:0000313" key="2">
    <source>
        <dbReference type="Proteomes" id="UP001484199"/>
    </source>
</evidence>
<name>A0ABZ2U7Q5_ASHYP</name>
<gene>
    <name evidence="1" type="ORF">AshY1_01590</name>
</gene>
<dbReference type="Proteomes" id="UP001484199">
    <property type="component" value="Chromosome"/>
</dbReference>
<organism evidence="1 2">
    <name type="scientific">Ash yellows phytoplasma</name>
    <dbReference type="NCBI Taxonomy" id="35780"/>
    <lineage>
        <taxon>Bacteria</taxon>
        <taxon>Bacillati</taxon>
        <taxon>Mycoplasmatota</taxon>
        <taxon>Mollicutes</taxon>
        <taxon>Acholeplasmatales</taxon>
        <taxon>Acholeplasmataceae</taxon>
        <taxon>Candidatus Phytoplasma</taxon>
        <taxon>16SrVII (Ash yellows group)</taxon>
    </lineage>
</organism>
<proteinExistence type="predicted"/>
<protein>
    <submittedName>
        <fullName evidence="1">Uncharacterized protein</fullName>
    </submittedName>
</protein>
<dbReference type="RefSeq" id="WP_341266711.1">
    <property type="nucleotide sequence ID" value="NZ_CP146843.1"/>
</dbReference>